<dbReference type="RefSeq" id="WP_344685159.1">
    <property type="nucleotide sequence ID" value="NZ_BAAAVT010000003.1"/>
</dbReference>
<comment type="caution">
    <text evidence="4">The sequence shown here is derived from an EMBL/GenBank/DDBJ whole genome shotgun (WGS) entry which is preliminary data.</text>
</comment>
<dbReference type="CDD" id="cd04301">
    <property type="entry name" value="NAT_SF"/>
    <property type="match status" value="1"/>
</dbReference>
<dbReference type="PROSITE" id="PS51186">
    <property type="entry name" value="GNAT"/>
    <property type="match status" value="1"/>
</dbReference>
<gene>
    <name evidence="4" type="ORF">GCM10010529_05310</name>
</gene>
<dbReference type="InterPro" id="IPR016181">
    <property type="entry name" value="Acyl_CoA_acyltransferase"/>
</dbReference>
<dbReference type="EMBL" id="BAAAVT010000003">
    <property type="protein sequence ID" value="GAA3054248.1"/>
    <property type="molecule type" value="Genomic_DNA"/>
</dbReference>
<feature type="domain" description="N-acetyltransferase" evidence="3">
    <location>
        <begin position="3"/>
        <end position="154"/>
    </location>
</feature>
<organism evidence="4 5">
    <name type="scientific">Nesterenkonia aethiopica</name>
    <dbReference type="NCBI Taxonomy" id="269144"/>
    <lineage>
        <taxon>Bacteria</taxon>
        <taxon>Bacillati</taxon>
        <taxon>Actinomycetota</taxon>
        <taxon>Actinomycetes</taxon>
        <taxon>Micrococcales</taxon>
        <taxon>Micrococcaceae</taxon>
        <taxon>Nesterenkonia</taxon>
    </lineage>
</organism>
<evidence type="ECO:0000256" key="1">
    <source>
        <dbReference type="ARBA" id="ARBA00022679"/>
    </source>
</evidence>
<evidence type="ECO:0000313" key="5">
    <source>
        <dbReference type="Proteomes" id="UP001500236"/>
    </source>
</evidence>
<dbReference type="Pfam" id="PF00583">
    <property type="entry name" value="Acetyltransf_1"/>
    <property type="match status" value="1"/>
</dbReference>
<sequence length="173" mass="18707">MDSSIREATLGDHAAVVQIEHRAGLLFVGTPMEDIADDEAVTAEEFAAVVATGAAWVHVCEGIVVGYLLAERLDDAGHVEQVSVDPAWSGRRIGAALLDRASAWAAEQGLDALTLTTFVHVPWNAPYYRRLGFRELSPERWGAELAARVGAEAEHGLGRWPRIVMGRPTSLQP</sequence>
<evidence type="ECO:0000259" key="3">
    <source>
        <dbReference type="PROSITE" id="PS51186"/>
    </source>
</evidence>
<dbReference type="PANTHER" id="PTHR43877">
    <property type="entry name" value="AMINOALKYLPHOSPHONATE N-ACETYLTRANSFERASE-RELATED-RELATED"/>
    <property type="match status" value="1"/>
</dbReference>
<keyword evidence="1" id="KW-0808">Transferase</keyword>
<reference evidence="5" key="1">
    <citation type="journal article" date="2019" name="Int. J. Syst. Evol. Microbiol.">
        <title>The Global Catalogue of Microorganisms (GCM) 10K type strain sequencing project: providing services to taxonomists for standard genome sequencing and annotation.</title>
        <authorList>
            <consortium name="The Broad Institute Genomics Platform"/>
            <consortium name="The Broad Institute Genome Sequencing Center for Infectious Disease"/>
            <person name="Wu L."/>
            <person name="Ma J."/>
        </authorList>
    </citation>
    <scope>NUCLEOTIDE SEQUENCE [LARGE SCALE GENOMIC DNA]</scope>
    <source>
        <strain evidence="5">JCM 14309</strain>
    </source>
</reference>
<accession>A0ABP6LUQ7</accession>
<evidence type="ECO:0000313" key="4">
    <source>
        <dbReference type="EMBL" id="GAA3054248.1"/>
    </source>
</evidence>
<dbReference type="InterPro" id="IPR050832">
    <property type="entry name" value="Bact_Acetyltransf"/>
</dbReference>
<proteinExistence type="predicted"/>
<dbReference type="Proteomes" id="UP001500236">
    <property type="component" value="Unassembled WGS sequence"/>
</dbReference>
<keyword evidence="2" id="KW-0012">Acyltransferase</keyword>
<name>A0ABP6LUQ7_9MICC</name>
<keyword evidence="5" id="KW-1185">Reference proteome</keyword>
<dbReference type="Gene3D" id="3.40.630.30">
    <property type="match status" value="1"/>
</dbReference>
<dbReference type="InterPro" id="IPR000182">
    <property type="entry name" value="GNAT_dom"/>
</dbReference>
<evidence type="ECO:0000256" key="2">
    <source>
        <dbReference type="ARBA" id="ARBA00023315"/>
    </source>
</evidence>
<dbReference type="SUPFAM" id="SSF55729">
    <property type="entry name" value="Acyl-CoA N-acyltransferases (Nat)"/>
    <property type="match status" value="1"/>
</dbReference>
<protein>
    <submittedName>
        <fullName evidence="4">GNAT family N-acetyltransferase</fullName>
    </submittedName>
</protein>